<keyword evidence="2" id="KW-1185">Reference proteome</keyword>
<sequence length="340" mass="36518">MTLLSCTAMEGAAAGSADNVETSSSQLEVLLPLGTSGGGMAAGAGPLPGPRGGVLARLRAEKALVMVRPAALAALRGANPVLPKGIRTRVDKAASTSVQNRQFRDFMCTSQTQQDVFPLLVGYDVKLVAGADDVLEFITFWECPVGYSVPLRRLLAPRQNKCDVLRRAIQQLVPGLCPPLTLDESTVRSRAQCHKAGGGSVPLRTVEQLEVVMPDGRIATRACKGVEVAMEAQDQEALEAGVVSVPACFHPALREVDGWVAVTKQLCQLRGEEALARCFPEMFGWDVLEPTPGTFKFVAYFEWMEHGSAWDYLRGIMTSASVSNGELFDKVLDTIGQAEK</sequence>
<protein>
    <submittedName>
        <fullName evidence="1">Uncharacterized protein</fullName>
    </submittedName>
</protein>
<dbReference type="OrthoDB" id="556433at2759"/>
<gene>
    <name evidence="1" type="ORF">HXX76_002395</name>
</gene>
<evidence type="ECO:0000313" key="2">
    <source>
        <dbReference type="Proteomes" id="UP000650467"/>
    </source>
</evidence>
<dbReference type="EMBL" id="JAEHOC010000004">
    <property type="protein sequence ID" value="KAG2442309.1"/>
    <property type="molecule type" value="Genomic_DNA"/>
</dbReference>
<evidence type="ECO:0000313" key="1">
    <source>
        <dbReference type="EMBL" id="KAG2442309.1"/>
    </source>
</evidence>
<reference evidence="1" key="1">
    <citation type="journal article" date="2020" name="bioRxiv">
        <title>Comparative genomics of Chlamydomonas.</title>
        <authorList>
            <person name="Craig R.J."/>
            <person name="Hasan A.R."/>
            <person name="Ness R.W."/>
            <person name="Keightley P.D."/>
        </authorList>
    </citation>
    <scope>NUCLEOTIDE SEQUENCE</scope>
    <source>
        <strain evidence="1">SAG 7.73</strain>
    </source>
</reference>
<comment type="caution">
    <text evidence="1">The sequence shown here is derived from an EMBL/GenBank/DDBJ whole genome shotgun (WGS) entry which is preliminary data.</text>
</comment>
<organism evidence="1 2">
    <name type="scientific">Chlamydomonas incerta</name>
    <dbReference type="NCBI Taxonomy" id="51695"/>
    <lineage>
        <taxon>Eukaryota</taxon>
        <taxon>Viridiplantae</taxon>
        <taxon>Chlorophyta</taxon>
        <taxon>core chlorophytes</taxon>
        <taxon>Chlorophyceae</taxon>
        <taxon>CS clade</taxon>
        <taxon>Chlamydomonadales</taxon>
        <taxon>Chlamydomonadaceae</taxon>
        <taxon>Chlamydomonas</taxon>
    </lineage>
</organism>
<dbReference type="Proteomes" id="UP000650467">
    <property type="component" value="Unassembled WGS sequence"/>
</dbReference>
<name>A0A835TKP7_CHLIN</name>
<accession>A0A835TKP7</accession>
<proteinExistence type="predicted"/>
<dbReference type="AlphaFoldDB" id="A0A835TKP7"/>